<name>A0ABQ8X342_9EUKA</name>
<proteinExistence type="predicted"/>
<dbReference type="EMBL" id="JAOAOG010000339">
    <property type="protein sequence ID" value="KAJ6226929.1"/>
    <property type="molecule type" value="Genomic_DNA"/>
</dbReference>
<dbReference type="Proteomes" id="UP001150062">
    <property type="component" value="Unassembled WGS sequence"/>
</dbReference>
<dbReference type="InterPro" id="IPR011009">
    <property type="entry name" value="Kinase-like_dom_sf"/>
</dbReference>
<organism evidence="2 3">
    <name type="scientific">Anaeramoeba flamelloides</name>
    <dbReference type="NCBI Taxonomy" id="1746091"/>
    <lineage>
        <taxon>Eukaryota</taxon>
        <taxon>Metamonada</taxon>
        <taxon>Anaeramoebidae</taxon>
        <taxon>Anaeramoeba</taxon>
    </lineage>
</organism>
<evidence type="ECO:0000313" key="2">
    <source>
        <dbReference type="EMBL" id="KAJ6226929.1"/>
    </source>
</evidence>
<sequence>MSDKPTITLTNEKVQLLFDTISVFEDKKIIKKIKRYNKGCINSVWQVDCENNDQYVLKVITPLKKWKGIKTLNEATSYEYAKAKTTCKLPNIYSYDATTNNALSQEYILMEKVQGTILESVWNKISNEKRKIVIDQIALLVSQLQEEEFTQMGSIRQESKEKFVIDRFVDTGKGPYNNSSEFYYDLFTEKKKLFQKDERLEPFAGAFENFYDLYFSKLEPFTKFRFGHHDLNLQNIFVDPANNYKITGIIDWEWSCPFIPDSIFMEDDLWCDLEGSDQEIIKDYFHNQLLKLGISKSPLWNDYQILNTFDDMSMGLTSYNWWFDDKIKGEKFFQEKFKQFIIFIKKHNFINKIENK</sequence>
<protein>
    <submittedName>
        <fullName evidence="2">Altered inheritance of mitochondria protein</fullName>
    </submittedName>
</protein>
<dbReference type="InterPro" id="IPR051678">
    <property type="entry name" value="AGP_Transferase"/>
</dbReference>
<accession>A0ABQ8X342</accession>
<dbReference type="PANTHER" id="PTHR21310">
    <property type="entry name" value="AMINOGLYCOSIDE PHOSPHOTRANSFERASE-RELATED-RELATED"/>
    <property type="match status" value="1"/>
</dbReference>
<feature type="domain" description="Aminoglycoside phosphotransferase" evidence="1">
    <location>
        <begin position="33"/>
        <end position="256"/>
    </location>
</feature>
<evidence type="ECO:0000313" key="3">
    <source>
        <dbReference type="Proteomes" id="UP001150062"/>
    </source>
</evidence>
<dbReference type="InterPro" id="IPR002575">
    <property type="entry name" value="Aminoglycoside_PTrfase"/>
</dbReference>
<dbReference type="PANTHER" id="PTHR21310:SF13">
    <property type="entry name" value="AMINOGLYCOSIDE PHOSPHOTRANSFERASE DOMAIN-CONTAINING PROTEIN"/>
    <property type="match status" value="1"/>
</dbReference>
<reference evidence="2" key="1">
    <citation type="submission" date="2022-08" db="EMBL/GenBank/DDBJ databases">
        <title>Novel sulfate-reducing endosymbionts in the free-living metamonad Anaeramoeba.</title>
        <authorList>
            <person name="Jerlstrom-Hultqvist J."/>
            <person name="Cepicka I."/>
            <person name="Gallot-Lavallee L."/>
            <person name="Salas-Leiva D."/>
            <person name="Curtis B.A."/>
            <person name="Zahonova K."/>
            <person name="Pipaliya S."/>
            <person name="Dacks J."/>
            <person name="Roger A.J."/>
        </authorList>
    </citation>
    <scope>NUCLEOTIDE SEQUENCE</scope>
    <source>
        <strain evidence="2">Schooner1</strain>
    </source>
</reference>
<keyword evidence="3" id="KW-1185">Reference proteome</keyword>
<dbReference type="Gene3D" id="3.90.1200.10">
    <property type="match status" value="1"/>
</dbReference>
<comment type="caution">
    <text evidence="2">The sequence shown here is derived from an EMBL/GenBank/DDBJ whole genome shotgun (WGS) entry which is preliminary data.</text>
</comment>
<dbReference type="SUPFAM" id="SSF56112">
    <property type="entry name" value="Protein kinase-like (PK-like)"/>
    <property type="match status" value="1"/>
</dbReference>
<gene>
    <name evidence="2" type="ORF">M0813_10467</name>
</gene>
<evidence type="ECO:0000259" key="1">
    <source>
        <dbReference type="Pfam" id="PF01636"/>
    </source>
</evidence>
<dbReference type="Pfam" id="PF01636">
    <property type="entry name" value="APH"/>
    <property type="match status" value="1"/>
</dbReference>